<sequence>MSIEKKLKELGIVLPLPNPPGAIYQPGVLAGNFIFTAGQTPKVDGKLVYKGKVGQEVSVEDGKKAARLCCLNCLAIIKEVAGSLDRVERIVKMTGFVNASADFYQQSKVIDGASSLLYDVFGEAGGHARSAIGCAALPNNAPCEVELIVKLQDK</sequence>
<reference evidence="2" key="1">
    <citation type="submission" date="2019-08" db="EMBL/GenBank/DDBJ databases">
        <authorList>
            <person name="Kucharzyk K."/>
            <person name="Murdoch R.W."/>
            <person name="Higgins S."/>
            <person name="Loffler F."/>
        </authorList>
    </citation>
    <scope>NUCLEOTIDE SEQUENCE</scope>
</reference>
<evidence type="ECO:0000259" key="1">
    <source>
        <dbReference type="Pfam" id="PF14588"/>
    </source>
</evidence>
<organism evidence="2">
    <name type="scientific">bioreactor metagenome</name>
    <dbReference type="NCBI Taxonomy" id="1076179"/>
    <lineage>
        <taxon>unclassified sequences</taxon>
        <taxon>metagenomes</taxon>
        <taxon>ecological metagenomes</taxon>
    </lineage>
</organism>
<name>A0A644VM70_9ZZZZ</name>
<protein>
    <recommendedName>
        <fullName evidence="1">Endoribonuclease L-PSP/chorismate mutase-like domain-containing protein</fullName>
    </recommendedName>
</protein>
<dbReference type="PANTHER" id="PTHR43760:SF1">
    <property type="entry name" value="ENDORIBONUCLEASE L-PSP_CHORISMATE MUTASE-LIKE DOMAIN-CONTAINING PROTEIN"/>
    <property type="match status" value="1"/>
</dbReference>
<feature type="domain" description="Endoribonuclease L-PSP/chorismate mutase-like" evidence="1">
    <location>
        <begin position="14"/>
        <end position="150"/>
    </location>
</feature>
<dbReference type="PANTHER" id="PTHR43760">
    <property type="entry name" value="ENDORIBONUCLEASE-RELATED"/>
    <property type="match status" value="1"/>
</dbReference>
<gene>
    <name evidence="2" type="ORF">SDC9_37729</name>
</gene>
<dbReference type="CDD" id="cd02199">
    <property type="entry name" value="YjgF_YER057c_UK114_like_1"/>
    <property type="match status" value="1"/>
</dbReference>
<dbReference type="Pfam" id="PF14588">
    <property type="entry name" value="YjgF_endoribonc"/>
    <property type="match status" value="1"/>
</dbReference>
<dbReference type="SUPFAM" id="SSF55298">
    <property type="entry name" value="YjgF-like"/>
    <property type="match status" value="1"/>
</dbReference>
<dbReference type="InterPro" id="IPR035959">
    <property type="entry name" value="RutC-like_sf"/>
</dbReference>
<comment type="caution">
    <text evidence="2">The sequence shown here is derived from an EMBL/GenBank/DDBJ whole genome shotgun (WGS) entry which is preliminary data.</text>
</comment>
<accession>A0A644VM70</accession>
<dbReference type="Gene3D" id="3.30.1330.40">
    <property type="entry name" value="RutC-like"/>
    <property type="match status" value="1"/>
</dbReference>
<dbReference type="EMBL" id="VSSQ01000335">
    <property type="protein sequence ID" value="MPL91653.1"/>
    <property type="molecule type" value="Genomic_DNA"/>
</dbReference>
<evidence type="ECO:0000313" key="2">
    <source>
        <dbReference type="EMBL" id="MPL91653.1"/>
    </source>
</evidence>
<dbReference type="InterPro" id="IPR013813">
    <property type="entry name" value="Endoribo_LPSP/chorism_mut-like"/>
</dbReference>
<proteinExistence type="predicted"/>
<dbReference type="AlphaFoldDB" id="A0A644VM70"/>